<reference evidence="2 3" key="1">
    <citation type="submission" date="2024-06" db="EMBL/GenBank/DDBJ databases">
        <authorList>
            <person name="Steensen K."/>
            <person name="Seneca J."/>
            <person name="Bartlau N."/>
            <person name="Yu A.X."/>
            <person name="Polz M.F."/>
        </authorList>
    </citation>
    <scope>NUCLEOTIDE SEQUENCE [LARGE SCALE GENOMIC DNA]</scope>
    <source>
        <strain evidence="2 3">1F145</strain>
    </source>
</reference>
<dbReference type="EMBL" id="JBGOOW010000031">
    <property type="protein sequence ID" value="MEZ8182940.1"/>
    <property type="molecule type" value="Genomic_DNA"/>
</dbReference>
<keyword evidence="1" id="KW-0812">Transmembrane</keyword>
<evidence type="ECO:0000256" key="1">
    <source>
        <dbReference type="SAM" id="Phobius"/>
    </source>
</evidence>
<feature type="transmembrane region" description="Helical" evidence="1">
    <location>
        <begin position="315"/>
        <end position="333"/>
    </location>
</feature>
<name>A0ABV4LWZ3_VIBSP</name>
<dbReference type="Proteomes" id="UP001569200">
    <property type="component" value="Unassembled WGS sequence"/>
</dbReference>
<feature type="transmembrane region" description="Helical" evidence="1">
    <location>
        <begin position="340"/>
        <end position="362"/>
    </location>
</feature>
<keyword evidence="3" id="KW-1185">Reference proteome</keyword>
<comment type="caution">
    <text evidence="2">The sequence shown here is derived from an EMBL/GenBank/DDBJ whole genome shotgun (WGS) entry which is preliminary data.</text>
</comment>
<protein>
    <submittedName>
        <fullName evidence="2">Uncharacterized protein</fullName>
    </submittedName>
</protein>
<gene>
    <name evidence="2" type="ORF">ACED33_19805</name>
</gene>
<feature type="transmembrane region" description="Helical" evidence="1">
    <location>
        <begin position="414"/>
        <end position="433"/>
    </location>
</feature>
<proteinExistence type="predicted"/>
<keyword evidence="1" id="KW-1133">Transmembrane helix</keyword>
<organism evidence="2 3">
    <name type="scientific">Vibrio splendidus</name>
    <dbReference type="NCBI Taxonomy" id="29497"/>
    <lineage>
        <taxon>Bacteria</taxon>
        <taxon>Pseudomonadati</taxon>
        <taxon>Pseudomonadota</taxon>
        <taxon>Gammaproteobacteria</taxon>
        <taxon>Vibrionales</taxon>
        <taxon>Vibrionaceae</taxon>
        <taxon>Vibrio</taxon>
    </lineage>
</organism>
<evidence type="ECO:0000313" key="2">
    <source>
        <dbReference type="EMBL" id="MEZ8182940.1"/>
    </source>
</evidence>
<sequence>MLVNIVENSSYYTLEIDFISASDKDDAIGKIDKFCLGCDQDLTIELLSDDYSEYKGNSVSTLKESFDNVDFEDSIKIKINLVKSKNCGKVYDAQAFTSWLRKLDIQDQIKQVATYFNENAVQSIYSTSDFLTFCASKSWIYTTQLNQISEKSFNCKITPFYFEWLISLYRDSEILISYFKQIRNIFSIACICEDRERDNSAFYLSREKSIDVDEILELSSEQGDLLFGIFKWGFEDDNFRLKRSVICSILSIQSSFSSSLNRNILPLLKSNLNIAFKENFNSYIEARSSVMDYLFELSGKLNEQISNTKSSLNNSLLVILSFFFTSVVFTAIDKGKLENIFTYEVSVLSSVFIICSMIYLTFSQLETEHATDYYAKQKSEFMVKYQNIFSVEELEELFNPPSIVDVFGRAKSRVMFYVYQVIMVILTVIIWSLHQLYL</sequence>
<dbReference type="RefSeq" id="WP_368084286.1">
    <property type="nucleotide sequence ID" value="NZ_JBGONW010000016.1"/>
</dbReference>
<evidence type="ECO:0000313" key="3">
    <source>
        <dbReference type="Proteomes" id="UP001569200"/>
    </source>
</evidence>
<keyword evidence="1" id="KW-0472">Membrane</keyword>
<accession>A0ABV4LWZ3</accession>